<comment type="caution">
    <text evidence="3">The sequence shown here is derived from an EMBL/GenBank/DDBJ whole genome shotgun (WGS) entry which is preliminary data.</text>
</comment>
<keyword evidence="2" id="KW-0812">Transmembrane</keyword>
<proteinExistence type="predicted"/>
<protein>
    <submittedName>
        <fullName evidence="3">Uncharacterized protein</fullName>
    </submittedName>
</protein>
<name>A0A9P6E5Q7_9AGAR</name>
<evidence type="ECO:0000256" key="1">
    <source>
        <dbReference type="SAM" id="MobiDB-lite"/>
    </source>
</evidence>
<organism evidence="3 4">
    <name type="scientific">Crepidotus variabilis</name>
    <dbReference type="NCBI Taxonomy" id="179855"/>
    <lineage>
        <taxon>Eukaryota</taxon>
        <taxon>Fungi</taxon>
        <taxon>Dikarya</taxon>
        <taxon>Basidiomycota</taxon>
        <taxon>Agaricomycotina</taxon>
        <taxon>Agaricomycetes</taxon>
        <taxon>Agaricomycetidae</taxon>
        <taxon>Agaricales</taxon>
        <taxon>Agaricineae</taxon>
        <taxon>Crepidotaceae</taxon>
        <taxon>Crepidotus</taxon>
    </lineage>
</organism>
<evidence type="ECO:0000313" key="3">
    <source>
        <dbReference type="EMBL" id="KAF9522928.1"/>
    </source>
</evidence>
<evidence type="ECO:0000313" key="4">
    <source>
        <dbReference type="Proteomes" id="UP000807306"/>
    </source>
</evidence>
<dbReference type="Gene3D" id="2.60.120.260">
    <property type="entry name" value="Galactose-binding domain-like"/>
    <property type="match status" value="2"/>
</dbReference>
<keyword evidence="2" id="KW-0472">Membrane</keyword>
<feature type="region of interest" description="Disordered" evidence="1">
    <location>
        <begin position="364"/>
        <end position="386"/>
    </location>
</feature>
<reference evidence="3" key="1">
    <citation type="submission" date="2020-11" db="EMBL/GenBank/DDBJ databases">
        <authorList>
            <consortium name="DOE Joint Genome Institute"/>
            <person name="Ahrendt S."/>
            <person name="Riley R."/>
            <person name="Andreopoulos W."/>
            <person name="Labutti K."/>
            <person name="Pangilinan J."/>
            <person name="Ruiz-Duenas F.J."/>
            <person name="Barrasa J.M."/>
            <person name="Sanchez-Garcia M."/>
            <person name="Camarero S."/>
            <person name="Miyauchi S."/>
            <person name="Serrano A."/>
            <person name="Linde D."/>
            <person name="Babiker R."/>
            <person name="Drula E."/>
            <person name="Ayuso-Fernandez I."/>
            <person name="Pacheco R."/>
            <person name="Padilla G."/>
            <person name="Ferreira P."/>
            <person name="Barriuso J."/>
            <person name="Kellner H."/>
            <person name="Castanera R."/>
            <person name="Alfaro M."/>
            <person name="Ramirez L."/>
            <person name="Pisabarro A.G."/>
            <person name="Kuo A."/>
            <person name="Tritt A."/>
            <person name="Lipzen A."/>
            <person name="He G."/>
            <person name="Yan M."/>
            <person name="Ng V."/>
            <person name="Cullen D."/>
            <person name="Martin F."/>
            <person name="Rosso M.-N."/>
            <person name="Henrissat B."/>
            <person name="Hibbett D."/>
            <person name="Martinez A.T."/>
            <person name="Grigoriev I.V."/>
        </authorList>
    </citation>
    <scope>NUCLEOTIDE SEQUENCE</scope>
    <source>
        <strain evidence="3">CBS 506.95</strain>
    </source>
</reference>
<dbReference type="EMBL" id="MU157930">
    <property type="protein sequence ID" value="KAF9522928.1"/>
    <property type="molecule type" value="Genomic_DNA"/>
</dbReference>
<keyword evidence="2" id="KW-1133">Transmembrane helix</keyword>
<feature type="compositionally biased region" description="Basic and acidic residues" evidence="1">
    <location>
        <begin position="367"/>
        <end position="376"/>
    </location>
</feature>
<dbReference type="Proteomes" id="UP000807306">
    <property type="component" value="Unassembled WGS sequence"/>
</dbReference>
<keyword evidence="4" id="KW-1185">Reference proteome</keyword>
<sequence>MIYKRHSSSEEIYLSHLNHMVRRIIVDDTSDRIIYPQGIDWNNWNVVRPNYNTLNFGPPYNGTVHATADSTLLWFAFSGTSVEVNGYNDVSQSPDWTCTVDGTVIDGKSKMPFNNPLTFCQQPNLPDGPHNLTIEISKAKNRWFWFDHIQYTPSPNAITKDRAFIYQNDDQDLKYSTGWYPADSTTKTNQTGATVVLEFNGTAISGFSNLPAEFFESNSTPGSYSLDGNSSQTFDQSGHLNLVKASYNQRLFQSPTFAPGNHTLTVTYLGDTDHNPLFLDYLIVENYPTAYAAAVVANATDAKAAADAAAHAITAKAASIKDGKIAGAVIGGVALLGLLCLLYFSRHFISRAVRKLCGGCPRSATADPDHWEDSEKPPTYQAARRT</sequence>
<dbReference type="OrthoDB" id="3052647at2759"/>
<feature type="transmembrane region" description="Helical" evidence="2">
    <location>
        <begin position="325"/>
        <end position="345"/>
    </location>
</feature>
<evidence type="ECO:0000256" key="2">
    <source>
        <dbReference type="SAM" id="Phobius"/>
    </source>
</evidence>
<dbReference type="AlphaFoldDB" id="A0A9P6E5Q7"/>
<accession>A0A9P6E5Q7</accession>
<gene>
    <name evidence="3" type="ORF">CPB83DRAFT_71873</name>
</gene>